<dbReference type="Gene3D" id="3.40.50.1820">
    <property type="entry name" value="alpha/beta hydrolase"/>
    <property type="match status" value="1"/>
</dbReference>
<reference evidence="3" key="3">
    <citation type="submission" date="2022-09" db="EMBL/GenBank/DDBJ databases">
        <title>Genomic of Burkholderia gladioli.</title>
        <authorList>
            <person name="Wu H."/>
        </authorList>
    </citation>
    <scope>NUCLEOTIDE SEQUENCE</scope>
    <source>
        <strain evidence="3">ZN-S4</strain>
    </source>
</reference>
<gene>
    <name evidence="2" type="ORF">CRM94_11535</name>
    <name evidence="3" type="ORF">NYZ96_34080</name>
</gene>
<sequence>MFDDFESVSVETDGTHIQAWKGGTGPALLLLHGHPQTRAIWHRVAPVLARHFTVVAADLRGYGDSGKPAGLPDHANYSKRRMAQDQVDLMRALGFERFDVLSHDRGARVAVRLALDHPEAVRRLVTLDIAPTLAMYEQTSFAFARAYWHWFFLVRPAPFPETLIEADPDLYLKQTIGARSAGLKPFTPQAYAEYLRCLSAPGTAHGICEDYRASITIDLEHDRADLAAGRKLACPMLALWGAEGVIGQCFDPLAEWRRWSDAVTGHALPCGHYIPEEAPEALLDAALPFLRG</sequence>
<feature type="domain" description="AB hydrolase-1" evidence="1">
    <location>
        <begin position="26"/>
        <end position="166"/>
    </location>
</feature>
<dbReference type="Pfam" id="PF00561">
    <property type="entry name" value="Abhydrolase_1"/>
    <property type="match status" value="1"/>
</dbReference>
<dbReference type="Proteomes" id="UP000220629">
    <property type="component" value="Unassembled WGS sequence"/>
</dbReference>
<accession>A0A104JUR7</accession>
<dbReference type="InterPro" id="IPR050266">
    <property type="entry name" value="AB_hydrolase_sf"/>
</dbReference>
<dbReference type="Proteomes" id="UP001059745">
    <property type="component" value="Chromosome 2"/>
</dbReference>
<dbReference type="PANTHER" id="PTHR43798">
    <property type="entry name" value="MONOACYLGLYCEROL LIPASE"/>
    <property type="match status" value="1"/>
</dbReference>
<dbReference type="InterPro" id="IPR000073">
    <property type="entry name" value="AB_hydrolase_1"/>
</dbReference>
<dbReference type="GeneID" id="66460498"/>
<evidence type="ECO:0000313" key="2">
    <source>
        <dbReference type="EMBL" id="PEH42734.1"/>
    </source>
</evidence>
<keyword evidence="2" id="KW-0378">Hydrolase</keyword>
<dbReference type="RefSeq" id="WP_013690480.1">
    <property type="nucleotide sequence ID" value="NZ_CADEPO010000026.1"/>
</dbReference>
<dbReference type="EMBL" id="PDDY01000001">
    <property type="protein sequence ID" value="PEH42734.1"/>
    <property type="molecule type" value="Genomic_DNA"/>
</dbReference>
<dbReference type="EMBL" id="CP104215">
    <property type="protein sequence ID" value="UWX73426.1"/>
    <property type="molecule type" value="Genomic_DNA"/>
</dbReference>
<dbReference type="PANTHER" id="PTHR43798:SF33">
    <property type="entry name" value="HYDROLASE, PUTATIVE (AFU_ORTHOLOGUE AFUA_2G14860)-RELATED"/>
    <property type="match status" value="1"/>
</dbReference>
<dbReference type="AlphaFoldDB" id="A0A104JUR7"/>
<evidence type="ECO:0000313" key="3">
    <source>
        <dbReference type="EMBL" id="UWX73426.1"/>
    </source>
</evidence>
<dbReference type="GO" id="GO:0016020">
    <property type="term" value="C:membrane"/>
    <property type="evidence" value="ECO:0007669"/>
    <property type="project" value="TreeGrafter"/>
</dbReference>
<dbReference type="GO" id="GO:0046464">
    <property type="term" value="P:acylglycerol catabolic process"/>
    <property type="evidence" value="ECO:0007669"/>
    <property type="project" value="TreeGrafter"/>
</dbReference>
<evidence type="ECO:0000259" key="1">
    <source>
        <dbReference type="Pfam" id="PF00561"/>
    </source>
</evidence>
<dbReference type="PRINTS" id="PR00412">
    <property type="entry name" value="EPOXHYDRLASE"/>
</dbReference>
<dbReference type="SUPFAM" id="SSF53474">
    <property type="entry name" value="alpha/beta-Hydrolases"/>
    <property type="match status" value="1"/>
</dbReference>
<dbReference type="OMA" id="HGWPQHH"/>
<name>A0A104JUR7_BURGA</name>
<dbReference type="InterPro" id="IPR000639">
    <property type="entry name" value="Epox_hydrolase-like"/>
</dbReference>
<evidence type="ECO:0000313" key="4">
    <source>
        <dbReference type="Proteomes" id="UP000220629"/>
    </source>
</evidence>
<reference evidence="4" key="2">
    <citation type="submission" date="2017-09" db="EMBL/GenBank/DDBJ databases">
        <title>FDA dAtabase for Regulatory Grade micrObial Sequences (FDA-ARGOS): Supporting development and validation of Infectious Disease Dx tests.</title>
        <authorList>
            <person name="Minogue T."/>
            <person name="Wolcott M."/>
            <person name="Wasieloski L."/>
            <person name="Aguilar W."/>
            <person name="Moore D."/>
            <person name="Tallon L."/>
            <person name="Sadzewicz L."/>
            <person name="Ott S."/>
            <person name="Zhao X."/>
            <person name="Nagaraj S."/>
            <person name="Vavikolanu K."/>
            <person name="Aluvathingal J."/>
            <person name="Nadendla S."/>
            <person name="Sichtig H."/>
        </authorList>
    </citation>
    <scope>NUCLEOTIDE SEQUENCE [LARGE SCALE GENOMIC DNA]</scope>
    <source>
        <strain evidence="4">FDAARGOS_390</strain>
    </source>
</reference>
<dbReference type="InterPro" id="IPR029058">
    <property type="entry name" value="AB_hydrolase_fold"/>
</dbReference>
<organism evidence="2 4">
    <name type="scientific">Burkholderia gladioli</name>
    <name type="common">Pseudomonas marginata</name>
    <name type="synonym">Phytomonas marginata</name>
    <dbReference type="NCBI Taxonomy" id="28095"/>
    <lineage>
        <taxon>Bacteria</taxon>
        <taxon>Pseudomonadati</taxon>
        <taxon>Pseudomonadota</taxon>
        <taxon>Betaproteobacteria</taxon>
        <taxon>Burkholderiales</taxon>
        <taxon>Burkholderiaceae</taxon>
        <taxon>Burkholderia</taxon>
    </lineage>
</organism>
<reference evidence="2" key="1">
    <citation type="submission" date="2017-09" db="EMBL/GenBank/DDBJ databases">
        <title>FDA dAtabase for Regulatory Grade micrObial Sequences (FDA-ARGOS): Supporting development and validation of Infectious Disease Dx tests.</title>
        <authorList>
            <person name="Minogue T."/>
            <person name="Wolcott M."/>
            <person name="Wasieloski L."/>
            <person name="Aguilar W."/>
            <person name="Moore D."/>
            <person name="Tallon L.J."/>
            <person name="Sadzewicz L."/>
            <person name="Ott S."/>
            <person name="Zhao X."/>
            <person name="Nagaraj S."/>
            <person name="Vavikolanu K."/>
            <person name="Aluvathingal J."/>
            <person name="Nadendla S."/>
            <person name="Sichtig H."/>
        </authorList>
    </citation>
    <scope>NUCLEOTIDE SEQUENCE</scope>
    <source>
        <strain evidence="2">FDAARGOS_390</strain>
    </source>
</reference>
<dbReference type="GO" id="GO:0047372">
    <property type="term" value="F:monoacylglycerol lipase activity"/>
    <property type="evidence" value="ECO:0007669"/>
    <property type="project" value="TreeGrafter"/>
</dbReference>
<protein>
    <submittedName>
        <fullName evidence="2">Alpha/beta hydrolase</fullName>
    </submittedName>
</protein>
<proteinExistence type="predicted"/>
<dbReference type="PRINTS" id="PR00111">
    <property type="entry name" value="ABHYDROLASE"/>
</dbReference>